<evidence type="ECO:0000256" key="5">
    <source>
        <dbReference type="ARBA" id="ARBA00022617"/>
    </source>
</evidence>
<dbReference type="PANTHER" id="PTHR46300:SF7">
    <property type="entry name" value="P450, PUTATIVE (EUROFUNG)-RELATED"/>
    <property type="match status" value="1"/>
</dbReference>
<dbReference type="PROSITE" id="PS00086">
    <property type="entry name" value="CYTOCHROME_P450"/>
    <property type="match status" value="1"/>
</dbReference>
<dbReference type="Gene3D" id="1.10.630.10">
    <property type="entry name" value="Cytochrome P450"/>
    <property type="match status" value="1"/>
</dbReference>
<dbReference type="PRINTS" id="PR00463">
    <property type="entry name" value="EP450I"/>
</dbReference>
<evidence type="ECO:0000256" key="13">
    <source>
        <dbReference type="PIRSR" id="PIRSR602401-1"/>
    </source>
</evidence>
<evidence type="ECO:0000256" key="10">
    <source>
        <dbReference type="ARBA" id="ARBA00023004"/>
    </source>
</evidence>
<sequence length="490" mass="54896">MLHSQSSLFTLACALVVSACLLLYQRSVIRWRARQRGRPLPPGPKRWPIIGNMLDIPTWKPWYGLRDLLDKRASNTSNRIETPLISLAGHDFDFAIMQYGPRWRRHRRMLWQQFHPGKVDIYKPVQRDFTRKLLAGLLEKPGKVKQLLQYQIIGTVMKITYDIDLEDENDARIGYVDSTFSGLRKVTVSMQFLLRHFPLVQYLPAWFPGAGFHKLFAESNPPCAWMLDVPFSQAKADTAGPSIVAELLGGIQTSLSGSKDDSESEEQVARNVAAIIVEAGSDTLVSTLEGLILALSLFPEVQQKAWAELDAIVGAHRLPDFDDRDALVYINAVVKEALRWHNVSPLSIAHVTVEDDELHGYFIPAGTTVVPNIWACMHDPHIYPEPEKFYPERFIGEDGKLNPDVLDPATLIFGSGRRICPGRYFVDAALFLTAASVLHVFDIGPPKDENGCPIKVEFQASHGFLSYPEDTRCTITPRSAEAVALILGSQ</sequence>
<accession>A0AA86IW43</accession>
<dbReference type="CDD" id="cd11065">
    <property type="entry name" value="CYP64-like"/>
    <property type="match status" value="1"/>
</dbReference>
<dbReference type="Pfam" id="PF00067">
    <property type="entry name" value="p450"/>
    <property type="match status" value="1"/>
</dbReference>
<keyword evidence="9 14" id="KW-0560">Oxidoreductase</keyword>
<evidence type="ECO:0000256" key="8">
    <source>
        <dbReference type="ARBA" id="ARBA00022989"/>
    </source>
</evidence>
<dbReference type="InterPro" id="IPR017972">
    <property type="entry name" value="Cyt_P450_CS"/>
</dbReference>
<reference evidence="16" key="1">
    <citation type="submission" date="2023-03" db="EMBL/GenBank/DDBJ databases">
        <title>cytochrome P450 monooxygenase from Trametes versicolor.</title>
        <authorList>
            <person name="Ichinose H."/>
        </authorList>
    </citation>
    <scope>NUCLEOTIDE SEQUENCE</scope>
    <source>
        <strain evidence="16">NBRC 30340</strain>
    </source>
</reference>
<evidence type="ECO:0000256" key="2">
    <source>
        <dbReference type="ARBA" id="ARBA00004167"/>
    </source>
</evidence>
<proteinExistence type="evidence at transcript level"/>
<dbReference type="PANTHER" id="PTHR46300">
    <property type="entry name" value="P450, PUTATIVE (EUROFUNG)-RELATED-RELATED"/>
    <property type="match status" value="1"/>
</dbReference>
<keyword evidence="8 15" id="KW-1133">Transmembrane helix</keyword>
<evidence type="ECO:0000256" key="11">
    <source>
        <dbReference type="ARBA" id="ARBA00023033"/>
    </source>
</evidence>
<evidence type="ECO:0000256" key="6">
    <source>
        <dbReference type="ARBA" id="ARBA00022692"/>
    </source>
</evidence>
<dbReference type="AlphaFoldDB" id="A0AA86IW43"/>
<dbReference type="GO" id="GO:0016020">
    <property type="term" value="C:membrane"/>
    <property type="evidence" value="ECO:0007669"/>
    <property type="project" value="UniProtKB-SubCell"/>
</dbReference>
<evidence type="ECO:0000256" key="12">
    <source>
        <dbReference type="ARBA" id="ARBA00023136"/>
    </source>
</evidence>
<dbReference type="GO" id="GO:0004497">
    <property type="term" value="F:monooxygenase activity"/>
    <property type="evidence" value="ECO:0007669"/>
    <property type="project" value="UniProtKB-KW"/>
</dbReference>
<keyword evidence="10 13" id="KW-0408">Iron</keyword>
<dbReference type="InterPro" id="IPR001128">
    <property type="entry name" value="Cyt_P450"/>
</dbReference>
<evidence type="ECO:0000256" key="4">
    <source>
        <dbReference type="ARBA" id="ARBA00010617"/>
    </source>
</evidence>
<evidence type="ECO:0000256" key="15">
    <source>
        <dbReference type="SAM" id="Phobius"/>
    </source>
</evidence>
<keyword evidence="6 15" id="KW-0812">Transmembrane</keyword>
<dbReference type="GO" id="GO:0005506">
    <property type="term" value="F:iron ion binding"/>
    <property type="evidence" value="ECO:0007669"/>
    <property type="project" value="InterPro"/>
</dbReference>
<evidence type="ECO:0000256" key="7">
    <source>
        <dbReference type="ARBA" id="ARBA00022723"/>
    </source>
</evidence>
<evidence type="ECO:0000256" key="1">
    <source>
        <dbReference type="ARBA" id="ARBA00001971"/>
    </source>
</evidence>
<evidence type="ECO:0000256" key="3">
    <source>
        <dbReference type="ARBA" id="ARBA00005179"/>
    </source>
</evidence>
<dbReference type="SUPFAM" id="SSF48264">
    <property type="entry name" value="Cytochrome P450"/>
    <property type="match status" value="1"/>
</dbReference>
<comment type="cofactor">
    <cofactor evidence="1 13">
        <name>heme</name>
        <dbReference type="ChEBI" id="CHEBI:30413"/>
    </cofactor>
</comment>
<keyword evidence="12 15" id="KW-0472">Membrane</keyword>
<comment type="subcellular location">
    <subcellularLocation>
        <location evidence="2">Membrane</location>
        <topology evidence="2">Single-pass membrane protein</topology>
    </subcellularLocation>
</comment>
<evidence type="ECO:0000256" key="9">
    <source>
        <dbReference type="ARBA" id="ARBA00023002"/>
    </source>
</evidence>
<keyword evidence="5 13" id="KW-0349">Heme</keyword>
<dbReference type="InterPro" id="IPR002401">
    <property type="entry name" value="Cyt_P450_E_grp-I"/>
</dbReference>
<dbReference type="GO" id="GO:0016705">
    <property type="term" value="F:oxidoreductase activity, acting on paired donors, with incorporation or reduction of molecular oxygen"/>
    <property type="evidence" value="ECO:0007669"/>
    <property type="project" value="InterPro"/>
</dbReference>
<comment type="pathway">
    <text evidence="3">Secondary metabolite biosynthesis.</text>
</comment>
<comment type="similarity">
    <text evidence="4 14">Belongs to the cytochrome P450 family.</text>
</comment>
<evidence type="ECO:0000313" key="16">
    <source>
        <dbReference type="EMBL" id="BED43023.1"/>
    </source>
</evidence>
<name>A0AA86IW43_TRAVE</name>
<organism evidence="16">
    <name type="scientific">Trametes versicolor</name>
    <name type="common">White-rot fungus</name>
    <name type="synonym">Coriolus versicolor</name>
    <dbReference type="NCBI Taxonomy" id="5325"/>
    <lineage>
        <taxon>Eukaryota</taxon>
        <taxon>Fungi</taxon>
        <taxon>Dikarya</taxon>
        <taxon>Basidiomycota</taxon>
        <taxon>Agaricomycotina</taxon>
        <taxon>Agaricomycetes</taxon>
        <taxon>Polyporales</taxon>
        <taxon>Polyporaceae</taxon>
        <taxon>Trametes</taxon>
    </lineage>
</organism>
<dbReference type="EMBL" id="LC761778">
    <property type="protein sequence ID" value="BED43023.1"/>
    <property type="molecule type" value="mRNA"/>
</dbReference>
<gene>
    <name evidence="16" type="primary">CYP5359AT2</name>
</gene>
<keyword evidence="7 13" id="KW-0479">Metal-binding</keyword>
<dbReference type="PRINTS" id="PR00385">
    <property type="entry name" value="P450"/>
</dbReference>
<dbReference type="InterPro" id="IPR050364">
    <property type="entry name" value="Cytochrome_P450_fung"/>
</dbReference>
<feature type="transmembrane region" description="Helical" evidence="15">
    <location>
        <begin position="6"/>
        <end position="24"/>
    </location>
</feature>
<feature type="binding site" description="axial binding residue" evidence="13">
    <location>
        <position position="420"/>
    </location>
    <ligand>
        <name>heme</name>
        <dbReference type="ChEBI" id="CHEBI:30413"/>
    </ligand>
    <ligandPart>
        <name>Fe</name>
        <dbReference type="ChEBI" id="CHEBI:18248"/>
    </ligandPart>
</feature>
<dbReference type="InterPro" id="IPR036396">
    <property type="entry name" value="Cyt_P450_sf"/>
</dbReference>
<keyword evidence="11 14" id="KW-0503">Monooxygenase</keyword>
<evidence type="ECO:0000256" key="14">
    <source>
        <dbReference type="RuleBase" id="RU000461"/>
    </source>
</evidence>
<dbReference type="GO" id="GO:0020037">
    <property type="term" value="F:heme binding"/>
    <property type="evidence" value="ECO:0007669"/>
    <property type="project" value="InterPro"/>
</dbReference>
<protein>
    <submittedName>
        <fullName evidence="16">Cytochrome P450 monooxygenase</fullName>
    </submittedName>
</protein>